<dbReference type="GO" id="GO:0016887">
    <property type="term" value="F:ATP hydrolysis activity"/>
    <property type="evidence" value="ECO:0007669"/>
    <property type="project" value="TreeGrafter"/>
</dbReference>
<keyword evidence="4" id="KW-1185">Reference proteome</keyword>
<dbReference type="SUPFAM" id="SSF52540">
    <property type="entry name" value="P-loop containing nucleoside triphosphate hydrolases"/>
    <property type="match status" value="1"/>
</dbReference>
<evidence type="ECO:0000313" key="3">
    <source>
        <dbReference type="EMBL" id="TNJ36401.1"/>
    </source>
</evidence>
<organism evidence="3 4">
    <name type="scientific">Chlorobaculum thiosulfatiphilum</name>
    <name type="common">Chlorobium limicola f.sp. thiosulfatophilum</name>
    <dbReference type="NCBI Taxonomy" id="115852"/>
    <lineage>
        <taxon>Bacteria</taxon>
        <taxon>Pseudomonadati</taxon>
        <taxon>Chlorobiota</taxon>
        <taxon>Chlorobiia</taxon>
        <taxon>Chlorobiales</taxon>
        <taxon>Chlorobiaceae</taxon>
        <taxon>Chlorobaculum</taxon>
    </lineage>
</organism>
<gene>
    <name evidence="3" type="ORF">FGF66_11905</name>
</gene>
<reference evidence="3 4" key="1">
    <citation type="submission" date="2019-05" db="EMBL/GenBank/DDBJ databases">
        <title>Draft Whole-Genome sequence of the green sulfur bacterium Chlorobaculum thiosulfatiphilum DSM 249.</title>
        <authorList>
            <person name="Meyer T.E."/>
            <person name="Kyndt J.A."/>
        </authorList>
    </citation>
    <scope>NUCLEOTIDE SEQUENCE [LARGE SCALE GENOMIC DNA]</scope>
    <source>
        <strain evidence="3 4">DSM 249</strain>
    </source>
</reference>
<dbReference type="InterPro" id="IPR050625">
    <property type="entry name" value="ParA/MinD_ATPase"/>
</dbReference>
<sequence>MNIVTYSPHPWDVLDTQLELAQYQFVQLVGDLREMVRKLSAQKHDLVFLVGFDPTDPQYLHEVEKLCLALPGATIVALHPKIQQEFLISLMRAGVREVIADSASDTLQHVIERAQLRVKGVSVNRGRVLGFVAAKAGDGCSCIAANLAFAISQQSGNRVLVVDVSLPFGDLDLYLTGRHHAQDLADISSQSDRIDQPLLDSMVQHLSPTLDLIPSPTTFEKIVHIEPERVSELIRIAINFYDYILIDLGNSFDQVGLWVLDRLEELCIVATPSLPSMRRAGQLINLWRELEKPVSHVELILNRTDANGSISSTEIEKVIGKPISKRFPSDAKAVQDALLMGKTILQAAPKSRLSQTIIDWAVLLTGSSQPKPSLWQRLKIK</sequence>
<evidence type="ECO:0000256" key="1">
    <source>
        <dbReference type="ARBA" id="ARBA00022741"/>
    </source>
</evidence>
<dbReference type="Proteomes" id="UP000308271">
    <property type="component" value="Unassembled WGS sequence"/>
</dbReference>
<comment type="caution">
    <text evidence="3">The sequence shown here is derived from an EMBL/GenBank/DDBJ whole genome shotgun (WGS) entry which is preliminary data.</text>
</comment>
<proteinExistence type="predicted"/>
<name>A0A5C4S0J9_CHLTI</name>
<keyword evidence="1" id="KW-0547">Nucleotide-binding</keyword>
<dbReference type="GO" id="GO:0005829">
    <property type="term" value="C:cytosol"/>
    <property type="evidence" value="ECO:0007669"/>
    <property type="project" value="TreeGrafter"/>
</dbReference>
<evidence type="ECO:0000256" key="2">
    <source>
        <dbReference type="ARBA" id="ARBA00022840"/>
    </source>
</evidence>
<dbReference type="AlphaFoldDB" id="A0A5C4S0J9"/>
<dbReference type="GO" id="GO:0051782">
    <property type="term" value="P:negative regulation of cell division"/>
    <property type="evidence" value="ECO:0007669"/>
    <property type="project" value="TreeGrafter"/>
</dbReference>
<accession>A0A5C4S0J9</accession>
<dbReference type="GO" id="GO:0009898">
    <property type="term" value="C:cytoplasmic side of plasma membrane"/>
    <property type="evidence" value="ECO:0007669"/>
    <property type="project" value="TreeGrafter"/>
</dbReference>
<dbReference type="OrthoDB" id="9768734at2"/>
<dbReference type="PANTHER" id="PTHR43384:SF6">
    <property type="entry name" value="SEPTUM SITE-DETERMINING PROTEIN MIND HOMOLOG, CHLOROPLASTIC"/>
    <property type="match status" value="1"/>
</dbReference>
<dbReference type="InterPro" id="IPR027417">
    <property type="entry name" value="P-loop_NTPase"/>
</dbReference>
<dbReference type="PANTHER" id="PTHR43384">
    <property type="entry name" value="SEPTUM SITE-DETERMINING PROTEIN MIND HOMOLOG, CHLOROPLASTIC-RELATED"/>
    <property type="match status" value="1"/>
</dbReference>
<dbReference type="EMBL" id="VDCH01000041">
    <property type="protein sequence ID" value="TNJ36401.1"/>
    <property type="molecule type" value="Genomic_DNA"/>
</dbReference>
<keyword evidence="2" id="KW-0067">ATP-binding</keyword>
<protein>
    <submittedName>
        <fullName evidence="3">Pilus assembly protein CpaB</fullName>
    </submittedName>
</protein>
<dbReference type="GO" id="GO:0005524">
    <property type="term" value="F:ATP binding"/>
    <property type="evidence" value="ECO:0007669"/>
    <property type="project" value="UniProtKB-KW"/>
</dbReference>
<dbReference type="Gene3D" id="3.40.50.300">
    <property type="entry name" value="P-loop containing nucleotide triphosphate hydrolases"/>
    <property type="match status" value="1"/>
</dbReference>
<evidence type="ECO:0000313" key="4">
    <source>
        <dbReference type="Proteomes" id="UP000308271"/>
    </source>
</evidence>
<dbReference type="Gene3D" id="3.40.50.2300">
    <property type="match status" value="1"/>
</dbReference>
<dbReference type="RefSeq" id="WP_139457850.1">
    <property type="nucleotide sequence ID" value="NZ_VDCH01000041.1"/>
</dbReference>